<keyword evidence="4" id="KW-1185">Reference proteome</keyword>
<evidence type="ECO:0000259" key="2">
    <source>
        <dbReference type="Pfam" id="PF02470"/>
    </source>
</evidence>
<keyword evidence="1" id="KW-0812">Transmembrane</keyword>
<evidence type="ECO:0000256" key="1">
    <source>
        <dbReference type="SAM" id="Phobius"/>
    </source>
</evidence>
<keyword evidence="1" id="KW-0472">Membrane</keyword>
<dbReference type="AlphaFoldDB" id="A0A383TZ82"/>
<accession>A0A383TZ82</accession>
<dbReference type="InterPro" id="IPR003399">
    <property type="entry name" value="Mce/MlaD"/>
</dbReference>
<feature type="transmembrane region" description="Helical" evidence="1">
    <location>
        <begin position="7"/>
        <end position="27"/>
    </location>
</feature>
<dbReference type="InterPro" id="IPR052336">
    <property type="entry name" value="MlaD_Phospholipid_Transporter"/>
</dbReference>
<reference evidence="3 4" key="1">
    <citation type="submission" date="2018-09" db="EMBL/GenBank/DDBJ databases">
        <authorList>
            <consortium name="Pathogen Informatics"/>
        </authorList>
    </citation>
    <scope>NUCLEOTIDE SEQUENCE [LARGE SCALE GENOMIC DNA]</scope>
    <source>
        <strain evidence="3 4">OH-22767</strain>
    </source>
</reference>
<dbReference type="Proteomes" id="UP000262142">
    <property type="component" value="Unassembled WGS sequence"/>
</dbReference>
<evidence type="ECO:0000313" key="3">
    <source>
        <dbReference type="EMBL" id="SZD72972.1"/>
    </source>
</evidence>
<dbReference type="EMBL" id="UNSC01000004">
    <property type="protein sequence ID" value="SZD72972.1"/>
    <property type="molecule type" value="Genomic_DNA"/>
</dbReference>
<dbReference type="RefSeq" id="WP_165846429.1">
    <property type="nucleotide sequence ID" value="NZ_UNSC01000004.1"/>
</dbReference>
<gene>
    <name evidence="3" type="ORF">SAMEA104719789_01088</name>
</gene>
<feature type="domain" description="Mce/MlaD" evidence="2">
    <location>
        <begin position="36"/>
        <end position="113"/>
    </location>
</feature>
<organism evidence="3 4">
    <name type="scientific">Candidatus Ornithobacterium hominis</name>
    <dbReference type="NCBI Taxonomy" id="2497989"/>
    <lineage>
        <taxon>Bacteria</taxon>
        <taxon>Pseudomonadati</taxon>
        <taxon>Bacteroidota</taxon>
        <taxon>Flavobacteriia</taxon>
        <taxon>Flavobacteriales</taxon>
        <taxon>Weeksellaceae</taxon>
        <taxon>Ornithobacterium</taxon>
    </lineage>
</organism>
<sequence>MKLTKEVKIGIIAVVALLSFFWVFTFLQGRNLFTSGRVFYVKYSNVDGLLATKPVNINGLKVGAVEDIEIIEEPDSLYFVVKMVINRDIDFSKNTVAEIYEPGLMKGKMIKLNLNYNGPKAKSGDTLIAATNESLMTMLSNKLKPTQNRLDSVLITLNHALVNYGALADSTTNRSLKTVLLSLDQSIKAIEASAKSVSVLSKSSDKLIGTVNSEISGLTKTANSALTTADKTLDKYGKVADRINQSEIDQTLKNLNLATNDLKSIINRIENSDGSLNKIINDPHLYNNLESTSQKLDILIEDLQKRPDRYLQFSIFGKKIKEPIE</sequence>
<dbReference type="Pfam" id="PF02470">
    <property type="entry name" value="MlaD"/>
    <property type="match status" value="1"/>
</dbReference>
<keyword evidence="1" id="KW-1133">Transmembrane helix</keyword>
<proteinExistence type="predicted"/>
<evidence type="ECO:0000313" key="4">
    <source>
        <dbReference type="Proteomes" id="UP000262142"/>
    </source>
</evidence>
<dbReference type="PANTHER" id="PTHR33371:SF4">
    <property type="entry name" value="INTERMEMBRANE PHOSPHOLIPID TRANSPORT SYSTEM BINDING PROTEIN MLAD"/>
    <property type="match status" value="1"/>
</dbReference>
<protein>
    <submittedName>
        <fullName evidence="3">Virulence factor Mce family protein</fullName>
    </submittedName>
</protein>
<name>A0A383TZ82_9FLAO</name>
<dbReference type="PANTHER" id="PTHR33371">
    <property type="entry name" value="INTERMEMBRANE PHOSPHOLIPID TRANSPORT SYSTEM BINDING PROTEIN MLAD-RELATED"/>
    <property type="match status" value="1"/>
</dbReference>